<feature type="region of interest" description="Disordered" evidence="1">
    <location>
        <begin position="1"/>
        <end position="110"/>
    </location>
</feature>
<protein>
    <submittedName>
        <fullName evidence="3">Trihydrophobin-like</fullName>
    </submittedName>
</protein>
<keyword evidence="2" id="KW-1185">Reference proteome</keyword>
<evidence type="ECO:0000313" key="2">
    <source>
        <dbReference type="Proteomes" id="UP000504607"/>
    </source>
</evidence>
<dbReference type="Proteomes" id="UP000504607">
    <property type="component" value="Unplaced"/>
</dbReference>
<reference evidence="3" key="1">
    <citation type="submission" date="2025-08" db="UniProtKB">
        <authorList>
            <consortium name="RefSeq"/>
        </authorList>
    </citation>
    <scope>IDENTIFICATION</scope>
</reference>
<sequence>MDVTFRESEPFYISSVSSSSPVTSGTDREGEFSGGSPITVDKLPKKDPLNEKWVSGFRSQSRGSQGGYGGGIDGSSNIGGIDGSDGSNNSDGNDSGGGGSSNSGGNGRVW</sequence>
<evidence type="ECO:0000313" key="3">
    <source>
        <dbReference type="RefSeq" id="XP_010910588.1"/>
    </source>
</evidence>
<dbReference type="AlphaFoldDB" id="A0A6I9QM90"/>
<dbReference type="InParanoid" id="A0A6I9QM90"/>
<feature type="compositionally biased region" description="Low complexity" evidence="1">
    <location>
        <begin position="74"/>
        <end position="93"/>
    </location>
</feature>
<accession>A0A6I9QM90</accession>
<gene>
    <name evidence="3" type="primary">LOC105036525</name>
</gene>
<proteinExistence type="predicted"/>
<name>A0A6I9QM90_ELAGV</name>
<dbReference type="RefSeq" id="XP_010910588.1">
    <property type="nucleotide sequence ID" value="XM_010912286.1"/>
</dbReference>
<feature type="compositionally biased region" description="Gly residues" evidence="1">
    <location>
        <begin position="94"/>
        <end position="110"/>
    </location>
</feature>
<organism evidence="2 3">
    <name type="scientific">Elaeis guineensis var. tenera</name>
    <name type="common">Oil palm</name>
    <dbReference type="NCBI Taxonomy" id="51953"/>
    <lineage>
        <taxon>Eukaryota</taxon>
        <taxon>Viridiplantae</taxon>
        <taxon>Streptophyta</taxon>
        <taxon>Embryophyta</taxon>
        <taxon>Tracheophyta</taxon>
        <taxon>Spermatophyta</taxon>
        <taxon>Magnoliopsida</taxon>
        <taxon>Liliopsida</taxon>
        <taxon>Arecaceae</taxon>
        <taxon>Arecoideae</taxon>
        <taxon>Cocoseae</taxon>
        <taxon>Elaeidinae</taxon>
        <taxon>Elaeis</taxon>
    </lineage>
</organism>
<feature type="compositionally biased region" description="Gly residues" evidence="1">
    <location>
        <begin position="64"/>
        <end position="73"/>
    </location>
</feature>
<evidence type="ECO:0000256" key="1">
    <source>
        <dbReference type="SAM" id="MobiDB-lite"/>
    </source>
</evidence>
<feature type="compositionally biased region" description="Low complexity" evidence="1">
    <location>
        <begin position="14"/>
        <end position="24"/>
    </location>
</feature>